<feature type="region of interest" description="Disordered" evidence="1">
    <location>
        <begin position="1"/>
        <end position="40"/>
    </location>
</feature>
<keyword evidence="3" id="KW-1185">Reference proteome</keyword>
<accession>A0ABW2P1X0</accession>
<name>A0ABW2P1X0_9ACTN</name>
<dbReference type="Proteomes" id="UP001596496">
    <property type="component" value="Unassembled WGS sequence"/>
</dbReference>
<organism evidence="2 3">
    <name type="scientific">Sphaerisporangium rhizosphaerae</name>
    <dbReference type="NCBI Taxonomy" id="2269375"/>
    <lineage>
        <taxon>Bacteria</taxon>
        <taxon>Bacillati</taxon>
        <taxon>Actinomycetota</taxon>
        <taxon>Actinomycetes</taxon>
        <taxon>Streptosporangiales</taxon>
        <taxon>Streptosporangiaceae</taxon>
        <taxon>Sphaerisporangium</taxon>
    </lineage>
</organism>
<evidence type="ECO:0000256" key="1">
    <source>
        <dbReference type="SAM" id="MobiDB-lite"/>
    </source>
</evidence>
<sequence>MSSVQHEGSPARTSRHLDGSAPRPASEHPETEGSPGLGAGVTRVLAGLTSQIHLRHQWITVEAIGHVVTQRCATCRRIRVRVQGG</sequence>
<evidence type="ECO:0000313" key="2">
    <source>
        <dbReference type="EMBL" id="MFC7382724.1"/>
    </source>
</evidence>
<proteinExistence type="predicted"/>
<dbReference type="RefSeq" id="WP_354843819.1">
    <property type="nucleotide sequence ID" value="NZ_JBHTCG010000006.1"/>
</dbReference>
<comment type="caution">
    <text evidence="2">The sequence shown here is derived from an EMBL/GenBank/DDBJ whole genome shotgun (WGS) entry which is preliminary data.</text>
</comment>
<gene>
    <name evidence="2" type="ORF">ACFQSB_10955</name>
</gene>
<protein>
    <submittedName>
        <fullName evidence="2">Uncharacterized protein</fullName>
    </submittedName>
</protein>
<reference evidence="3" key="1">
    <citation type="journal article" date="2019" name="Int. J. Syst. Evol. Microbiol.">
        <title>The Global Catalogue of Microorganisms (GCM) 10K type strain sequencing project: providing services to taxonomists for standard genome sequencing and annotation.</title>
        <authorList>
            <consortium name="The Broad Institute Genomics Platform"/>
            <consortium name="The Broad Institute Genome Sequencing Center for Infectious Disease"/>
            <person name="Wu L."/>
            <person name="Ma J."/>
        </authorList>
    </citation>
    <scope>NUCLEOTIDE SEQUENCE [LARGE SCALE GENOMIC DNA]</scope>
    <source>
        <strain evidence="3">CECT 7649</strain>
    </source>
</reference>
<dbReference type="EMBL" id="JBHTCG010000006">
    <property type="protein sequence ID" value="MFC7382724.1"/>
    <property type="molecule type" value="Genomic_DNA"/>
</dbReference>
<evidence type="ECO:0000313" key="3">
    <source>
        <dbReference type="Proteomes" id="UP001596496"/>
    </source>
</evidence>